<evidence type="ECO:0000313" key="2">
    <source>
        <dbReference type="EMBL" id="TFK52360.1"/>
    </source>
</evidence>
<dbReference type="AlphaFoldDB" id="A0A5C3N4M7"/>
<accession>A0A5C3N4M7</accession>
<dbReference type="PANTHER" id="PTHR40465">
    <property type="entry name" value="CHROMOSOME 1, WHOLE GENOME SHOTGUN SEQUENCE"/>
    <property type="match status" value="1"/>
</dbReference>
<gene>
    <name evidence="2" type="ORF">OE88DRAFT_1393186</name>
</gene>
<feature type="transmembrane region" description="Helical" evidence="1">
    <location>
        <begin position="98"/>
        <end position="123"/>
    </location>
</feature>
<evidence type="ECO:0000256" key="1">
    <source>
        <dbReference type="SAM" id="Phobius"/>
    </source>
</evidence>
<keyword evidence="3" id="KW-1185">Reference proteome</keyword>
<dbReference type="EMBL" id="ML213509">
    <property type="protein sequence ID" value="TFK52360.1"/>
    <property type="molecule type" value="Genomic_DNA"/>
</dbReference>
<organism evidence="2 3">
    <name type="scientific">Heliocybe sulcata</name>
    <dbReference type="NCBI Taxonomy" id="5364"/>
    <lineage>
        <taxon>Eukaryota</taxon>
        <taxon>Fungi</taxon>
        <taxon>Dikarya</taxon>
        <taxon>Basidiomycota</taxon>
        <taxon>Agaricomycotina</taxon>
        <taxon>Agaricomycetes</taxon>
        <taxon>Gloeophyllales</taxon>
        <taxon>Gloeophyllaceae</taxon>
        <taxon>Heliocybe</taxon>
    </lineage>
</organism>
<sequence length="167" mass="18716">MARRNLILATAGTSRTFCMVSLALTLGAIFNGGIISYALYGITLGQVVRYYVKSRADPRYLKSLVAVLWILDTMQQCFLTHALWYYFVVRCYGDPLGYLITVWSLNCVPVLGSLSTFAVTSFLTTVCWRLINRKSGLTLMVPVLGSLVCTLGLRKVSYLPRSWKRVP</sequence>
<protein>
    <submittedName>
        <fullName evidence="2">Uncharacterized protein</fullName>
    </submittedName>
</protein>
<dbReference type="PANTHER" id="PTHR40465:SF1">
    <property type="entry name" value="DUF6534 DOMAIN-CONTAINING PROTEIN"/>
    <property type="match status" value="1"/>
</dbReference>
<keyword evidence="1" id="KW-0812">Transmembrane</keyword>
<keyword evidence="1" id="KW-1133">Transmembrane helix</keyword>
<feature type="transmembrane region" description="Helical" evidence="1">
    <location>
        <begin position="64"/>
        <end position="86"/>
    </location>
</feature>
<feature type="transmembrane region" description="Helical" evidence="1">
    <location>
        <begin position="28"/>
        <end position="52"/>
    </location>
</feature>
<feature type="transmembrane region" description="Helical" evidence="1">
    <location>
        <begin position="135"/>
        <end position="153"/>
    </location>
</feature>
<dbReference type="Proteomes" id="UP000305948">
    <property type="component" value="Unassembled WGS sequence"/>
</dbReference>
<proteinExistence type="predicted"/>
<reference evidence="2 3" key="1">
    <citation type="journal article" date="2019" name="Nat. Ecol. Evol.">
        <title>Megaphylogeny resolves global patterns of mushroom evolution.</title>
        <authorList>
            <person name="Varga T."/>
            <person name="Krizsan K."/>
            <person name="Foldi C."/>
            <person name="Dima B."/>
            <person name="Sanchez-Garcia M."/>
            <person name="Sanchez-Ramirez S."/>
            <person name="Szollosi G.J."/>
            <person name="Szarkandi J.G."/>
            <person name="Papp V."/>
            <person name="Albert L."/>
            <person name="Andreopoulos W."/>
            <person name="Angelini C."/>
            <person name="Antonin V."/>
            <person name="Barry K.W."/>
            <person name="Bougher N.L."/>
            <person name="Buchanan P."/>
            <person name="Buyck B."/>
            <person name="Bense V."/>
            <person name="Catcheside P."/>
            <person name="Chovatia M."/>
            <person name="Cooper J."/>
            <person name="Damon W."/>
            <person name="Desjardin D."/>
            <person name="Finy P."/>
            <person name="Geml J."/>
            <person name="Haridas S."/>
            <person name="Hughes K."/>
            <person name="Justo A."/>
            <person name="Karasinski D."/>
            <person name="Kautmanova I."/>
            <person name="Kiss B."/>
            <person name="Kocsube S."/>
            <person name="Kotiranta H."/>
            <person name="LaButti K.M."/>
            <person name="Lechner B.E."/>
            <person name="Liimatainen K."/>
            <person name="Lipzen A."/>
            <person name="Lukacs Z."/>
            <person name="Mihaltcheva S."/>
            <person name="Morgado L.N."/>
            <person name="Niskanen T."/>
            <person name="Noordeloos M.E."/>
            <person name="Ohm R.A."/>
            <person name="Ortiz-Santana B."/>
            <person name="Ovrebo C."/>
            <person name="Racz N."/>
            <person name="Riley R."/>
            <person name="Savchenko A."/>
            <person name="Shiryaev A."/>
            <person name="Soop K."/>
            <person name="Spirin V."/>
            <person name="Szebenyi C."/>
            <person name="Tomsovsky M."/>
            <person name="Tulloss R.E."/>
            <person name="Uehling J."/>
            <person name="Grigoriev I.V."/>
            <person name="Vagvolgyi C."/>
            <person name="Papp T."/>
            <person name="Martin F.M."/>
            <person name="Miettinen O."/>
            <person name="Hibbett D.S."/>
            <person name="Nagy L.G."/>
        </authorList>
    </citation>
    <scope>NUCLEOTIDE SEQUENCE [LARGE SCALE GENOMIC DNA]</scope>
    <source>
        <strain evidence="2 3">OMC1185</strain>
    </source>
</reference>
<evidence type="ECO:0000313" key="3">
    <source>
        <dbReference type="Proteomes" id="UP000305948"/>
    </source>
</evidence>
<name>A0A5C3N4M7_9AGAM</name>
<dbReference type="OrthoDB" id="2535105at2759"/>
<keyword evidence="1" id="KW-0472">Membrane</keyword>